<dbReference type="RefSeq" id="WP_003668988.1">
    <property type="nucleotide sequence ID" value="NZ_ACGX02000007.1"/>
</dbReference>
<evidence type="ECO:0000256" key="2">
    <source>
        <dbReference type="ARBA" id="ARBA00022840"/>
    </source>
</evidence>
<gene>
    <name evidence="4" type="ORF">HMPREF0536_11599</name>
</gene>
<dbReference type="AlphaFoldDB" id="A0A828RFM2"/>
<dbReference type="EMBL" id="ACGX02000007">
    <property type="protein sequence ID" value="EGC14462.1"/>
    <property type="molecule type" value="Genomic_DNA"/>
</dbReference>
<keyword evidence="1" id="KW-0547">Nucleotide-binding</keyword>
<keyword evidence="2" id="KW-0067">ATP-binding</keyword>
<protein>
    <recommendedName>
        <fullName evidence="3">SF3 helicase domain-containing protein</fullName>
    </recommendedName>
</protein>
<dbReference type="PROSITE" id="PS51206">
    <property type="entry name" value="SF3_HELICASE_1"/>
    <property type="match status" value="1"/>
</dbReference>
<comment type="caution">
    <text evidence="4">The sequence shown here is derived from an EMBL/GenBank/DDBJ whole genome shotgun (WGS) entry which is preliminary data.</text>
</comment>
<dbReference type="Gene3D" id="3.40.50.300">
    <property type="entry name" value="P-loop containing nucleotide triphosphate hydrolases"/>
    <property type="match status" value="1"/>
</dbReference>
<proteinExistence type="predicted"/>
<dbReference type="GO" id="GO:0005524">
    <property type="term" value="F:ATP binding"/>
    <property type="evidence" value="ECO:0007669"/>
    <property type="project" value="UniProtKB-KW"/>
</dbReference>
<accession>A0A828RFM2</accession>
<dbReference type="SUPFAM" id="SSF52540">
    <property type="entry name" value="P-loop containing nucleoside triphosphate hydrolases"/>
    <property type="match status" value="1"/>
</dbReference>
<dbReference type="InterPro" id="IPR027417">
    <property type="entry name" value="P-loop_NTPase"/>
</dbReference>
<dbReference type="InterPro" id="IPR014015">
    <property type="entry name" value="Helicase_SF3_DNA-vir"/>
</dbReference>
<reference evidence="4 5" key="1">
    <citation type="submission" date="2011-01" db="EMBL/GenBank/DDBJ databases">
        <authorList>
            <person name="Muzny D."/>
            <person name="Qin X."/>
            <person name="Buhay C."/>
            <person name="Dugan-Rocha S."/>
            <person name="Ding Y."/>
            <person name="Chen G."/>
            <person name="Hawes A."/>
            <person name="Holder M."/>
            <person name="Jhangiani S."/>
            <person name="Johnson A."/>
            <person name="Khan Z."/>
            <person name="Li Z."/>
            <person name="Liu W."/>
            <person name="Liu X."/>
            <person name="Perez L."/>
            <person name="Shen H."/>
            <person name="Wang Q."/>
            <person name="Watt J."/>
            <person name="Xi L."/>
            <person name="Xin Y."/>
            <person name="Zhou J."/>
            <person name="Deng J."/>
            <person name="Jiang H."/>
            <person name="Liu Y."/>
            <person name="Qu J."/>
            <person name="Song X.-Z."/>
            <person name="Zhang L."/>
            <person name="Villasana D."/>
            <person name="Johnson A."/>
            <person name="Liu J."/>
            <person name="Liyanage D."/>
            <person name="Lorensuhewa L."/>
            <person name="Robinson T."/>
            <person name="Song A."/>
            <person name="Song B.-B."/>
            <person name="Dinh H."/>
            <person name="Thornton R."/>
            <person name="Coyle M."/>
            <person name="Francisco L."/>
            <person name="Jackson L."/>
            <person name="Javaid M."/>
            <person name="Korchina V."/>
            <person name="Kovar C."/>
            <person name="Mata R."/>
            <person name="Mathew T."/>
            <person name="Ngo R."/>
            <person name="Nguyen L."/>
            <person name="Nguyen N."/>
            <person name="Okwuonu G."/>
            <person name="Ongeri F."/>
            <person name="Pham C."/>
            <person name="Simmons D."/>
            <person name="Wilczek-Boney K."/>
            <person name="Hale W."/>
            <person name="Jakkamsetti A."/>
            <person name="Pham P."/>
            <person name="Ruth R."/>
            <person name="San Lucas F."/>
            <person name="Warren J."/>
            <person name="Zhang J."/>
            <person name="Zhao Z."/>
            <person name="Zhou C."/>
            <person name="Zhu D."/>
            <person name="Lee S."/>
            <person name="Bess C."/>
            <person name="Blankenburg K."/>
            <person name="Forbes L."/>
            <person name="Fu Q."/>
            <person name="Gubbala S."/>
            <person name="Hirani K."/>
            <person name="Jayaseelan J.C."/>
            <person name="Lara F."/>
            <person name="Munidasa M."/>
            <person name="Palculict T."/>
            <person name="Patil S."/>
            <person name="Pu L.-L."/>
            <person name="Saada N."/>
            <person name="Tang L."/>
            <person name="Weissenberger G."/>
            <person name="Zhu Y."/>
            <person name="Hemphill L."/>
            <person name="Shang Y."/>
            <person name="Youmans B."/>
            <person name="Ayvaz T."/>
            <person name="Ross M."/>
            <person name="Santibanez J."/>
            <person name="Aqrawi P."/>
            <person name="Gross S."/>
            <person name="Joshi V."/>
            <person name="Fowler G."/>
            <person name="Nazareth L."/>
            <person name="Reid J."/>
            <person name="Worley K."/>
            <person name="Petrosino J."/>
            <person name="Highlander S."/>
            <person name="Gibbs R."/>
        </authorList>
    </citation>
    <scope>NUCLEOTIDE SEQUENCE [LARGE SCALE GENOMIC DNA]</scope>
    <source>
        <strain evidence="4 5">MM4-1A</strain>
    </source>
</reference>
<evidence type="ECO:0000259" key="3">
    <source>
        <dbReference type="PROSITE" id="PS51206"/>
    </source>
</evidence>
<evidence type="ECO:0000313" key="4">
    <source>
        <dbReference type="EMBL" id="EGC14462.1"/>
    </source>
</evidence>
<evidence type="ECO:0000313" key="5">
    <source>
        <dbReference type="Proteomes" id="UP000004335"/>
    </source>
</evidence>
<name>A0A828RFM2_LIMRT</name>
<sequence length="688" mass="78191">MQGSFFENNKLNGDVKALHKISKKLDAILTDAGFADVDSKLPKEYYYAFSIDKEKSKDVKSYINEFTKASLVNQVFISKTKVADRINLFGQTILANEIDDVDEFLKLHSNFSLIDSLPITIATITDDKIEEWLDNIIDKNKDILTKNTYLYNELAMVLQIWAVEHDMDANKLAKKLYNTLKYNALRKQIIAEKVYNDPRSLLVDNQLMVLNDHHIYTAEPTIVNSLIDQFLPNSKFDNIINARKNVHAQLVDSKFENEVLDDGFKSPHQSIMIEEDGNIQIASPLVGKMENYVNVDYIDIDKDSKLKASEEYKQVIQFLTHISGGKLEQLLYMLGFIPLQNTGILAKVRRFFILLGVPGAGKTVLASLLEKIFNNTQNNTSCILTSESNINKALTDPNLIDANDTKKGQLTLWFDDFQTDSQNNAISSKAGTAINGIISGKTMSGAAKFQQYHDVKLPSLIVIATNALPQIRQVGTADRMFVFNCNTKLYDEVDIPNDDAAAWINNKEVQEVMFYLIIKYASKLVTMSKQDLGLIFSQENSAQSSLSNINSSLLEFLEAQHITCPFDLIGMGTSDLFETYKNHTHMVTASYRTFKDQIKSLGLKFQRKHFNGEYYSNVIVSGNKALDNGKMKDMLIKYAVLPDKLFNYETTDDTYTLQHWHENFVIYREEQGKNKQNSKLFVPFNFND</sequence>
<dbReference type="Proteomes" id="UP000004335">
    <property type="component" value="Unassembled WGS sequence"/>
</dbReference>
<evidence type="ECO:0000256" key="1">
    <source>
        <dbReference type="ARBA" id="ARBA00022741"/>
    </source>
</evidence>
<feature type="domain" description="SF3 helicase" evidence="3">
    <location>
        <begin position="328"/>
        <end position="498"/>
    </location>
</feature>
<organism evidence="4 5">
    <name type="scientific">Limosilactobacillus reuteri MM4-1A</name>
    <dbReference type="NCBI Taxonomy" id="548485"/>
    <lineage>
        <taxon>Bacteria</taxon>
        <taxon>Bacillati</taxon>
        <taxon>Bacillota</taxon>
        <taxon>Bacilli</taxon>
        <taxon>Lactobacillales</taxon>
        <taxon>Lactobacillaceae</taxon>
        <taxon>Limosilactobacillus</taxon>
    </lineage>
</organism>